<dbReference type="EMBL" id="KQ257451">
    <property type="protein sequence ID" value="KND03754.1"/>
    <property type="molecule type" value="Genomic_DNA"/>
</dbReference>
<dbReference type="Pfam" id="PF17010">
    <property type="entry name" value="DUF5092"/>
    <property type="match status" value="1"/>
</dbReference>
<keyword evidence="4" id="KW-1185">Reference proteome</keyword>
<feature type="transmembrane region" description="Helical" evidence="2">
    <location>
        <begin position="658"/>
        <end position="675"/>
    </location>
</feature>
<keyword evidence="2" id="KW-0812">Transmembrane</keyword>
<feature type="region of interest" description="Disordered" evidence="1">
    <location>
        <begin position="369"/>
        <end position="440"/>
    </location>
</feature>
<dbReference type="OMA" id="ENLAFLC"/>
<organism evidence="3 4">
    <name type="scientific">Spizellomyces punctatus (strain DAOM BR117)</name>
    <dbReference type="NCBI Taxonomy" id="645134"/>
    <lineage>
        <taxon>Eukaryota</taxon>
        <taxon>Fungi</taxon>
        <taxon>Fungi incertae sedis</taxon>
        <taxon>Chytridiomycota</taxon>
        <taxon>Chytridiomycota incertae sedis</taxon>
        <taxon>Chytridiomycetes</taxon>
        <taxon>Spizellomycetales</taxon>
        <taxon>Spizellomycetaceae</taxon>
        <taxon>Spizellomyces</taxon>
    </lineage>
</organism>
<dbReference type="AlphaFoldDB" id="A0A0L0HSC8"/>
<evidence type="ECO:0000313" key="4">
    <source>
        <dbReference type="Proteomes" id="UP000053201"/>
    </source>
</evidence>
<dbReference type="eggNOG" id="ENOG502RZ7I">
    <property type="taxonomic scope" value="Eukaryota"/>
</dbReference>
<dbReference type="OrthoDB" id="2189509at2759"/>
<feature type="compositionally biased region" description="Basic and acidic residues" evidence="1">
    <location>
        <begin position="371"/>
        <end position="383"/>
    </location>
</feature>
<feature type="region of interest" description="Disordered" evidence="1">
    <location>
        <begin position="276"/>
        <end position="301"/>
    </location>
</feature>
<dbReference type="InParanoid" id="A0A0L0HSC8"/>
<reference evidence="3 4" key="1">
    <citation type="submission" date="2009-08" db="EMBL/GenBank/DDBJ databases">
        <title>The Genome Sequence of Spizellomyces punctatus strain DAOM BR117.</title>
        <authorList>
            <consortium name="The Broad Institute Genome Sequencing Platform"/>
            <person name="Russ C."/>
            <person name="Cuomo C."/>
            <person name="Shea T."/>
            <person name="Young S.K."/>
            <person name="Zeng Q."/>
            <person name="Koehrsen M."/>
            <person name="Haas B."/>
            <person name="Borodovsky M."/>
            <person name="Guigo R."/>
            <person name="Alvarado L."/>
            <person name="Berlin A."/>
            <person name="Bochicchio J."/>
            <person name="Borenstein D."/>
            <person name="Chapman S."/>
            <person name="Chen Z."/>
            <person name="Engels R."/>
            <person name="Freedman E."/>
            <person name="Gellesch M."/>
            <person name="Goldberg J."/>
            <person name="Griggs A."/>
            <person name="Gujja S."/>
            <person name="Heiman D."/>
            <person name="Hepburn T."/>
            <person name="Howarth C."/>
            <person name="Jen D."/>
            <person name="Larson L."/>
            <person name="Lewis B."/>
            <person name="Mehta T."/>
            <person name="Park D."/>
            <person name="Pearson M."/>
            <person name="Roberts A."/>
            <person name="Saif S."/>
            <person name="Shenoy N."/>
            <person name="Sisk P."/>
            <person name="Stolte C."/>
            <person name="Sykes S."/>
            <person name="Thomson T."/>
            <person name="Walk T."/>
            <person name="White J."/>
            <person name="Yandava C."/>
            <person name="Burger G."/>
            <person name="Gray M.W."/>
            <person name="Holland P.W.H."/>
            <person name="King N."/>
            <person name="Lang F.B.F."/>
            <person name="Roger A.J."/>
            <person name="Ruiz-Trillo I."/>
            <person name="Lander E."/>
            <person name="Nusbaum C."/>
        </authorList>
    </citation>
    <scope>NUCLEOTIDE SEQUENCE [LARGE SCALE GENOMIC DNA]</scope>
    <source>
        <strain evidence="3 4">DAOM BR117</strain>
    </source>
</reference>
<protein>
    <submittedName>
        <fullName evidence="3">Uncharacterized protein</fullName>
    </submittedName>
</protein>
<keyword evidence="2" id="KW-0472">Membrane</keyword>
<dbReference type="InterPro" id="IPR031537">
    <property type="entry name" value="DUF5092"/>
</dbReference>
<name>A0A0L0HSC8_SPIPD</name>
<evidence type="ECO:0000313" key="3">
    <source>
        <dbReference type="EMBL" id="KND03754.1"/>
    </source>
</evidence>
<keyword evidence="2" id="KW-1133">Transmembrane helix</keyword>
<evidence type="ECO:0000256" key="2">
    <source>
        <dbReference type="SAM" id="Phobius"/>
    </source>
</evidence>
<proteinExistence type="predicted"/>
<evidence type="ECO:0000256" key="1">
    <source>
        <dbReference type="SAM" id="MobiDB-lite"/>
    </source>
</evidence>
<dbReference type="VEuPathDB" id="FungiDB:SPPG_01209"/>
<accession>A0A0L0HSC8</accession>
<dbReference type="RefSeq" id="XP_016611793.1">
    <property type="nucleotide sequence ID" value="XM_016749539.1"/>
</dbReference>
<sequence>MPQPYIRIPSVEESTDTPLSLAISVESPTPPTDHHSITIQTPFIKISPTKTPASPCDYDYLSDEEGCMSPFGIQHEQPKFIKMVGAPKPSSSGEEPLELDPLTGAPIKPTPSSVVNAVDHENVLVDVLEAQNEDPFTLEPFDSLIQMHMEKDKDFIIARVTTVDPNDETRFYYSYYAAHHINKVLFRTQPEEGLLHRMKAKNPLNNMTIVGDVHYFVVSAAAMRAQNNAITPGRSSFDSIRSVNSIRSISSIRSVNSIRSMMSVFSTASVSSTGSGRREFDRFRRRPPRAKSTSVSVHESDGGKAGLGRFLGIGQHGVRKRTLHLIMRPDAFENVVEEVVPLTEEEGGKGKGINGKGVFVRGKIRPLSAESGRKVKEDPPEGRRSRRNSMDDAFAEGDGIKMGTRVSSSRQEDDRSSEGRSSLDGGAHAGTANYRVGSTTPKIHRRVRSISFSNEHHGVLNLQDWIKMHSEDDKVSPSGPVNGRESNNGASSNKTAIQRLRSTNGHTSHTAPSSSRRQHSPPPRQQRRTRTPLLEQALSPTSPSIPEPFYFVAKFYATDDDFLMKAAVRAYFKENALDTSDAVLFTIPSSRDENEVLEGTEDHPALMGFVYAVSEEDEEGGWLGRSSGGSRGLKWILLCYVAFGFLLIKFVVPDAYAYIMAFLLIFLLCLVMILCL</sequence>
<dbReference type="GeneID" id="27684892"/>
<dbReference type="STRING" id="645134.A0A0L0HSC8"/>
<gene>
    <name evidence="3" type="ORF">SPPG_01209</name>
</gene>
<feature type="compositionally biased region" description="Polar residues" evidence="1">
    <location>
        <begin position="484"/>
        <end position="511"/>
    </location>
</feature>
<feature type="region of interest" description="Disordered" evidence="1">
    <location>
        <begin position="471"/>
        <end position="530"/>
    </location>
</feature>
<dbReference type="Proteomes" id="UP000053201">
    <property type="component" value="Unassembled WGS sequence"/>
</dbReference>